<dbReference type="PROSITE" id="PS51257">
    <property type="entry name" value="PROKAR_LIPOPROTEIN"/>
    <property type="match status" value="1"/>
</dbReference>
<dbReference type="PANTHER" id="PTHR13929">
    <property type="entry name" value="1,4-DIHYDROXY-2-NAPHTHOATE OCTAPRENYLTRANSFERASE"/>
    <property type="match status" value="1"/>
</dbReference>
<keyword evidence="8 9" id="KW-0472">Membrane</keyword>
<sequence>MRISTLRAVVQSSRPPFLLLTPACVALGAACAAHSGFSYGAADLILALIGGISAHVSVNTFNEYFDFSSGLDATTERTPFSGGSGSLLKTPGALNSVRNCAWATLVLAFGIGLYFLIQAGPAIVPIGLLGIVIIYAYTTYINQSPWACLIAPGLGFGPLMVIGTQAALTGRYSLLAVVASLIPLFLVSNLLLVNQLPDIQADQNVGRRHIAITYGWQFAVKVYLILASAAFVSVWVGIIFGSLPSMSFWVLPIIALSGLVYKKLSGATKITPEMMPEMGLNVLIAIAAPALLAITLLL</sequence>
<dbReference type="Pfam" id="PF01040">
    <property type="entry name" value="UbiA"/>
    <property type="match status" value="1"/>
</dbReference>
<evidence type="ECO:0000313" key="11">
    <source>
        <dbReference type="Proteomes" id="UP001409585"/>
    </source>
</evidence>
<dbReference type="AlphaFoldDB" id="A0AAV3U3P3"/>
<keyword evidence="11" id="KW-1185">Reference proteome</keyword>
<comment type="caution">
    <text evidence="10">The sequence shown here is derived from an EMBL/GenBank/DDBJ whole genome shotgun (WGS) entry which is preliminary data.</text>
</comment>
<dbReference type="EMBL" id="BAABLX010000026">
    <property type="protein sequence ID" value="GAA4946693.1"/>
    <property type="molecule type" value="Genomic_DNA"/>
</dbReference>
<dbReference type="RefSeq" id="WP_345423244.1">
    <property type="nucleotide sequence ID" value="NZ_AP031496.1"/>
</dbReference>
<evidence type="ECO:0000256" key="8">
    <source>
        <dbReference type="ARBA" id="ARBA00023136"/>
    </source>
</evidence>
<evidence type="ECO:0000256" key="3">
    <source>
        <dbReference type="ARBA" id="ARBA00022428"/>
    </source>
</evidence>
<dbReference type="Proteomes" id="UP001409585">
    <property type="component" value="Unassembled WGS sequence"/>
</dbReference>
<feature type="transmembrane region" description="Helical" evidence="9">
    <location>
        <begin position="147"/>
        <end position="168"/>
    </location>
</feature>
<dbReference type="PANTHER" id="PTHR13929:SF0">
    <property type="entry name" value="UBIA PRENYLTRANSFERASE DOMAIN-CONTAINING PROTEIN 1"/>
    <property type="match status" value="1"/>
</dbReference>
<feature type="transmembrane region" description="Helical" evidence="9">
    <location>
        <begin position="42"/>
        <end position="61"/>
    </location>
</feature>
<evidence type="ECO:0000256" key="5">
    <source>
        <dbReference type="ARBA" id="ARBA00022679"/>
    </source>
</evidence>
<evidence type="ECO:0000256" key="1">
    <source>
        <dbReference type="ARBA" id="ARBA00004141"/>
    </source>
</evidence>
<evidence type="ECO:0008006" key="12">
    <source>
        <dbReference type="Google" id="ProtNLM"/>
    </source>
</evidence>
<keyword evidence="7 9" id="KW-1133">Transmembrane helix</keyword>
<keyword evidence="4" id="KW-1003">Cell membrane</keyword>
<evidence type="ECO:0000256" key="7">
    <source>
        <dbReference type="ARBA" id="ARBA00022989"/>
    </source>
</evidence>
<dbReference type="GO" id="GO:0009234">
    <property type="term" value="P:menaquinone biosynthetic process"/>
    <property type="evidence" value="ECO:0007669"/>
    <property type="project" value="UniProtKB-KW"/>
</dbReference>
<protein>
    <recommendedName>
        <fullName evidence="12">Prenyltransferase</fullName>
    </recommendedName>
</protein>
<dbReference type="GO" id="GO:0016020">
    <property type="term" value="C:membrane"/>
    <property type="evidence" value="ECO:0007669"/>
    <property type="project" value="UniProtKB-SubCell"/>
</dbReference>
<dbReference type="Gene3D" id="1.10.357.140">
    <property type="entry name" value="UbiA prenyltransferase"/>
    <property type="match status" value="1"/>
</dbReference>
<evidence type="ECO:0000256" key="2">
    <source>
        <dbReference type="ARBA" id="ARBA00004863"/>
    </source>
</evidence>
<evidence type="ECO:0000256" key="4">
    <source>
        <dbReference type="ARBA" id="ARBA00022475"/>
    </source>
</evidence>
<reference evidence="11" key="1">
    <citation type="journal article" date="2019" name="Int. J. Syst. Evol. Microbiol.">
        <title>The Global Catalogue of Microorganisms (GCM) 10K type strain sequencing project: providing services to taxonomists for standard genome sequencing and annotation.</title>
        <authorList>
            <consortium name="The Broad Institute Genomics Platform"/>
            <consortium name="The Broad Institute Genome Sequencing Center for Infectious Disease"/>
            <person name="Wu L."/>
            <person name="Ma J."/>
        </authorList>
    </citation>
    <scope>NUCLEOTIDE SEQUENCE [LARGE SCALE GENOMIC DNA]</scope>
    <source>
        <strain evidence="11">JCM 19134</strain>
    </source>
</reference>
<comment type="pathway">
    <text evidence="2">Quinol/quinone metabolism; menaquinone biosynthesis.</text>
</comment>
<evidence type="ECO:0000313" key="10">
    <source>
        <dbReference type="EMBL" id="GAA4946693.1"/>
    </source>
</evidence>
<dbReference type="PIRSF" id="PIRSF005355">
    <property type="entry name" value="UBIAD1"/>
    <property type="match status" value="1"/>
</dbReference>
<feature type="transmembrane region" description="Helical" evidence="9">
    <location>
        <begin position="174"/>
        <end position="193"/>
    </location>
</feature>
<dbReference type="CDD" id="cd13962">
    <property type="entry name" value="PT_UbiA_UBIAD1"/>
    <property type="match status" value="1"/>
</dbReference>
<evidence type="ECO:0000256" key="9">
    <source>
        <dbReference type="SAM" id="Phobius"/>
    </source>
</evidence>
<proteinExistence type="predicted"/>
<keyword evidence="5" id="KW-0808">Transferase</keyword>
<feature type="transmembrane region" description="Helical" evidence="9">
    <location>
        <begin position="246"/>
        <end position="266"/>
    </location>
</feature>
<organism evidence="10 11">
    <name type="scientific">Halioxenophilus aromaticivorans</name>
    <dbReference type="NCBI Taxonomy" id="1306992"/>
    <lineage>
        <taxon>Bacteria</taxon>
        <taxon>Pseudomonadati</taxon>
        <taxon>Pseudomonadota</taxon>
        <taxon>Gammaproteobacteria</taxon>
        <taxon>Alteromonadales</taxon>
        <taxon>Alteromonadaceae</taxon>
        <taxon>Halioxenophilus</taxon>
    </lineage>
</organism>
<dbReference type="GO" id="GO:0004659">
    <property type="term" value="F:prenyltransferase activity"/>
    <property type="evidence" value="ECO:0007669"/>
    <property type="project" value="InterPro"/>
</dbReference>
<feature type="transmembrane region" description="Helical" evidence="9">
    <location>
        <begin position="278"/>
        <end position="297"/>
    </location>
</feature>
<gene>
    <name evidence="10" type="ORF">GCM10025791_27620</name>
</gene>
<name>A0AAV3U3P3_9ALTE</name>
<keyword evidence="6 9" id="KW-0812">Transmembrane</keyword>
<accession>A0AAV3U3P3</accession>
<evidence type="ECO:0000256" key="6">
    <source>
        <dbReference type="ARBA" id="ARBA00022692"/>
    </source>
</evidence>
<comment type="subcellular location">
    <subcellularLocation>
        <location evidence="1">Membrane</location>
        <topology evidence="1">Multi-pass membrane protein</topology>
    </subcellularLocation>
</comment>
<dbReference type="InterPro" id="IPR026046">
    <property type="entry name" value="UBIAD1"/>
</dbReference>
<dbReference type="InterPro" id="IPR044878">
    <property type="entry name" value="UbiA_sf"/>
</dbReference>
<feature type="transmembrane region" description="Helical" evidence="9">
    <location>
        <begin position="214"/>
        <end position="240"/>
    </location>
</feature>
<keyword evidence="3" id="KW-0474">Menaquinone biosynthesis</keyword>
<dbReference type="InterPro" id="IPR000537">
    <property type="entry name" value="UbiA_prenyltransferase"/>
</dbReference>
<dbReference type="GO" id="GO:0042371">
    <property type="term" value="P:vitamin K biosynthetic process"/>
    <property type="evidence" value="ECO:0007669"/>
    <property type="project" value="TreeGrafter"/>
</dbReference>